<dbReference type="PANTHER" id="PTHR37314">
    <property type="entry name" value="SLR0142 PROTEIN"/>
    <property type="match status" value="1"/>
</dbReference>
<feature type="transmembrane region" description="Helical" evidence="2">
    <location>
        <begin position="174"/>
        <end position="194"/>
    </location>
</feature>
<dbReference type="EMBL" id="QEAN01000033">
    <property type="protein sequence ID" value="TPX52574.1"/>
    <property type="molecule type" value="Genomic_DNA"/>
</dbReference>
<organism evidence="3 6">
    <name type="scientific">Synchytrium endobioticum</name>
    <dbReference type="NCBI Taxonomy" id="286115"/>
    <lineage>
        <taxon>Eukaryota</taxon>
        <taxon>Fungi</taxon>
        <taxon>Fungi incertae sedis</taxon>
        <taxon>Chytridiomycota</taxon>
        <taxon>Chytridiomycota incertae sedis</taxon>
        <taxon>Chytridiomycetes</taxon>
        <taxon>Synchytriales</taxon>
        <taxon>Synchytriaceae</taxon>
        <taxon>Synchytrium</taxon>
    </lineage>
</organism>
<name>A0A507DCT2_9FUNG</name>
<dbReference type="Pfam" id="PF06912">
    <property type="entry name" value="DUF1275"/>
    <property type="match status" value="1"/>
</dbReference>
<feature type="region of interest" description="Disordered" evidence="1">
    <location>
        <begin position="281"/>
        <end position="331"/>
    </location>
</feature>
<feature type="transmembrane region" description="Helical" evidence="2">
    <location>
        <begin position="92"/>
        <end position="111"/>
    </location>
</feature>
<evidence type="ECO:0008006" key="7">
    <source>
        <dbReference type="Google" id="ProtNLM"/>
    </source>
</evidence>
<keyword evidence="2" id="KW-0812">Transmembrane</keyword>
<protein>
    <recommendedName>
        <fullName evidence="7">DUF1275 domain-containing protein</fullName>
    </recommendedName>
</protein>
<dbReference type="InterPro" id="IPR010699">
    <property type="entry name" value="DUF1275"/>
</dbReference>
<evidence type="ECO:0000313" key="6">
    <source>
        <dbReference type="Proteomes" id="UP000320475"/>
    </source>
</evidence>
<evidence type="ECO:0000313" key="4">
    <source>
        <dbReference type="EMBL" id="TPX52574.1"/>
    </source>
</evidence>
<dbReference type="Proteomes" id="UP000320475">
    <property type="component" value="Unassembled WGS sequence"/>
</dbReference>
<comment type="caution">
    <text evidence="3">The sequence shown here is derived from an EMBL/GenBank/DDBJ whole genome shotgun (WGS) entry which is preliminary data.</text>
</comment>
<dbReference type="VEuPathDB" id="FungiDB:SeMB42_g01332"/>
<feature type="compositionally biased region" description="Polar residues" evidence="1">
    <location>
        <begin position="305"/>
        <end position="316"/>
    </location>
</feature>
<feature type="transmembrane region" description="Helical" evidence="2">
    <location>
        <begin position="58"/>
        <end position="80"/>
    </location>
</feature>
<evidence type="ECO:0000313" key="3">
    <source>
        <dbReference type="EMBL" id="TPX49211.1"/>
    </source>
</evidence>
<dbReference type="PANTHER" id="PTHR37314:SF4">
    <property type="entry name" value="UPF0700 TRANSMEMBRANE PROTEIN YOAK"/>
    <property type="match status" value="1"/>
</dbReference>
<proteinExistence type="predicted"/>
<keyword evidence="2" id="KW-1133">Transmembrane helix</keyword>
<sequence length="341" mass="36588">MDKFVNKEFYTIVAGACMLAGNAGFINVVTLAGVFSVTVSHLTGNVSRIAIALYNADVTTIALVVSIIVSFMFGAFVAGFMIGDTKFRLGRAYGYALLLESAMLFGSFMFLKRELIVGEWCAAFACGLQNAVGTSYSGAVIRTTHMTGIITDVGNLLGQACRTDTNVETWRLKVHVPLLLSYLVGGVFGQLAYSLTREHSLLIPCIFAGLFGSTYLCLPWVNEAAKALKETALATHGQMPAVEVRVIGDPRKTDVFAKVNANVDIEIRDFLHDLDEDEDDAASDAGLAKPGKQRRGNANDEENGVINTTSLSSSGRHATREAVTTRAHAGGNVQEIFSSKV</sequence>
<evidence type="ECO:0000313" key="5">
    <source>
        <dbReference type="Proteomes" id="UP000317494"/>
    </source>
</evidence>
<dbReference type="Proteomes" id="UP000317494">
    <property type="component" value="Unassembled WGS sequence"/>
</dbReference>
<gene>
    <name evidence="3" type="ORF">SeLEV6574_g01613</name>
    <name evidence="4" type="ORF">SeMB42_g01332</name>
</gene>
<accession>A0A507DCT2</accession>
<evidence type="ECO:0000256" key="1">
    <source>
        <dbReference type="SAM" id="MobiDB-lite"/>
    </source>
</evidence>
<dbReference type="OrthoDB" id="5591616at2759"/>
<reference evidence="5 6" key="1">
    <citation type="journal article" date="2019" name="Sci. Rep.">
        <title>Comparative genomics of chytrid fungi reveal insights into the obligate biotrophic and pathogenic lifestyle of Synchytrium endobioticum.</title>
        <authorList>
            <person name="van de Vossenberg B.T.L.H."/>
            <person name="Warris S."/>
            <person name="Nguyen H.D.T."/>
            <person name="van Gent-Pelzer M.P.E."/>
            <person name="Joly D.L."/>
            <person name="van de Geest H.C."/>
            <person name="Bonants P.J.M."/>
            <person name="Smith D.S."/>
            <person name="Levesque C.A."/>
            <person name="van der Lee T.A.J."/>
        </authorList>
    </citation>
    <scope>NUCLEOTIDE SEQUENCE [LARGE SCALE GENOMIC DNA]</scope>
    <source>
        <strain evidence="3 6">LEV6574</strain>
        <strain evidence="4 5">MB42</strain>
    </source>
</reference>
<keyword evidence="5" id="KW-1185">Reference proteome</keyword>
<feature type="transmembrane region" description="Helical" evidence="2">
    <location>
        <begin position="201"/>
        <end position="221"/>
    </location>
</feature>
<evidence type="ECO:0000256" key="2">
    <source>
        <dbReference type="SAM" id="Phobius"/>
    </source>
</evidence>
<dbReference type="AlphaFoldDB" id="A0A507DCT2"/>
<feature type="transmembrane region" description="Helical" evidence="2">
    <location>
        <begin position="12"/>
        <end position="38"/>
    </location>
</feature>
<dbReference type="EMBL" id="QEAM01000038">
    <property type="protein sequence ID" value="TPX49211.1"/>
    <property type="molecule type" value="Genomic_DNA"/>
</dbReference>
<keyword evidence="2" id="KW-0472">Membrane</keyword>